<dbReference type="UniPathway" id="UPA00011"/>
<evidence type="ECO:0000256" key="2">
    <source>
        <dbReference type="ARBA" id="ARBA00005102"/>
    </source>
</evidence>
<reference evidence="8 9" key="1">
    <citation type="submission" date="2016-08" db="EMBL/GenBank/DDBJ databases">
        <title>Genome sequence of Clavibacter michiganensis spp strain CFBP8019.</title>
        <authorList>
            <person name="Thapa S.P."/>
            <person name="Coaker G."/>
            <person name="Jacques M.-A."/>
        </authorList>
    </citation>
    <scope>NUCLEOTIDE SEQUENCE [LARGE SCALE GENOMIC DNA]</scope>
    <source>
        <strain evidence="8">CFBP8019</strain>
    </source>
</reference>
<dbReference type="Pfam" id="PF06276">
    <property type="entry name" value="FhuF"/>
    <property type="match status" value="1"/>
</dbReference>
<feature type="compositionally biased region" description="Basic and acidic residues" evidence="6">
    <location>
        <begin position="192"/>
        <end position="210"/>
    </location>
</feature>
<dbReference type="InterPro" id="IPR007310">
    <property type="entry name" value="Aerobactin_biosyn_IucA/IucC_N"/>
</dbReference>
<name>A0A251YM59_9MICO</name>
<dbReference type="GO" id="GO:0016881">
    <property type="term" value="F:acid-amino acid ligase activity"/>
    <property type="evidence" value="ECO:0007669"/>
    <property type="project" value="UniProtKB-ARBA"/>
</dbReference>
<evidence type="ECO:0000256" key="1">
    <source>
        <dbReference type="ARBA" id="ARBA00003818"/>
    </source>
</evidence>
<organism evidence="8 9">
    <name type="scientific">Clavibacter michiganensis</name>
    <dbReference type="NCBI Taxonomy" id="28447"/>
    <lineage>
        <taxon>Bacteria</taxon>
        <taxon>Bacillati</taxon>
        <taxon>Actinomycetota</taxon>
        <taxon>Actinomycetes</taxon>
        <taxon>Micrococcales</taxon>
        <taxon>Microbacteriaceae</taxon>
        <taxon>Clavibacter</taxon>
    </lineage>
</organism>
<dbReference type="OrthoDB" id="495728at2"/>
<dbReference type="GO" id="GO:0019290">
    <property type="term" value="P:siderophore biosynthetic process"/>
    <property type="evidence" value="ECO:0007669"/>
    <property type="project" value="InterPro"/>
</dbReference>
<dbReference type="EMBL" id="MDJZ01000012">
    <property type="protein sequence ID" value="OUE25327.1"/>
    <property type="molecule type" value="Genomic_DNA"/>
</dbReference>
<evidence type="ECO:0000256" key="3">
    <source>
        <dbReference type="ARBA" id="ARBA00007832"/>
    </source>
</evidence>
<evidence type="ECO:0000256" key="4">
    <source>
        <dbReference type="ARBA" id="ARBA00020586"/>
    </source>
</evidence>
<comment type="similarity">
    <text evidence="3">Belongs to the IucA/IucC family.</text>
</comment>
<keyword evidence="9" id="KW-1185">Reference proteome</keyword>
<dbReference type="Gene3D" id="1.10.510.40">
    <property type="match status" value="1"/>
</dbReference>
<evidence type="ECO:0000313" key="9">
    <source>
        <dbReference type="Proteomes" id="UP000195101"/>
    </source>
</evidence>
<evidence type="ECO:0000313" key="8">
    <source>
        <dbReference type="EMBL" id="OUE25327.1"/>
    </source>
</evidence>
<sequence>MSAPATEAPAAESPAYGLDLRPLDPDADAALVHAWVTAPRARFWQMEHATLDEVRAEYRSIATDPRRGAWIGRHDGVPAFLVEAYDPAGDPIGAHLDPLPGDRGMHLLVAPPTGDPLPGFTTAVMRHVVRHLLRDPDVRRLVVEPDVRNTRIHRLNELVGFRPLRVVDLGAKHALLSVATRDDALLHATPTDGHDMTLTHDRPADPDAASRARTSLEPVPGPAPETAAEPDPRVHRAAHLRPDVWAAATRHLVRKALAEFAHELLIEPERVDPERPPGAPRRIHDPRAWADYRVASPDGRSAYAYRARILELDHWDIEERSIAHTVDGAPAELDATDLVLDLRDRLGITDEVLPVYLDEIQSTLSAAAFSRLRDVPDACGLLTASYAEVESTMDEGHPCFVATNGRIGFDLDDHDRYAPEAGEDVRILWLAVHERLARFTAIEGLDREAFLDAELGGSARARFRARMERLGIDPAERVLVPVHPWQWENVVTVTFAGLVARRDIVLLGTGDDEYGAQQSIRTWANRTSPERCYVKTSLSILNMGFTRGLSPAYMAVTPAINDWVHALVAGDEEFARLGFGILREVAAVGVREERVESALPPGHSHGKMLSALWRESPVPGLAEGERLMSMTSLLHIDAHGRTVLGELIDASGIGAAAWLRRWLDAYLVPLAHALLAHDLAFMPHGENVILVLRDHVVVRVLMKDIAEEVALFDTERELPEDVRRIRLDVPEDERTLTVFTDVMDGFLRFAAALLEDRDDLGPDGLWRVAAEALTDHERAHPELADRVARFDLFAPSFDRSCLNRLQLRDNRRMVDLQAPVMQIHGSLRNPLAIHAGLRPRIG</sequence>
<dbReference type="InterPro" id="IPR022770">
    <property type="entry name" value="IucA/IucC-like_C"/>
</dbReference>
<comment type="pathway">
    <text evidence="2">Siderophore biosynthesis; mycobactin biosynthesis.</text>
</comment>
<feature type="region of interest" description="Disordered" evidence="6">
    <location>
        <begin position="190"/>
        <end position="234"/>
    </location>
</feature>
<comment type="caution">
    <text evidence="8">The sequence shown here is derived from an EMBL/GenBank/DDBJ whole genome shotgun (WGS) entry which is preliminary data.</text>
</comment>
<dbReference type="Gene3D" id="6.10.250.3370">
    <property type="match status" value="1"/>
</dbReference>
<dbReference type="Proteomes" id="UP000195101">
    <property type="component" value="Unassembled WGS sequence"/>
</dbReference>
<dbReference type="Pfam" id="PF13523">
    <property type="entry name" value="Acetyltransf_8"/>
    <property type="match status" value="1"/>
</dbReference>
<feature type="domain" description="Acyltransferase MbtK/IucB-like conserved" evidence="7">
    <location>
        <begin position="21"/>
        <end position="68"/>
    </location>
</feature>
<dbReference type="AlphaFoldDB" id="A0A251YM59"/>
<dbReference type="InterPro" id="IPR016181">
    <property type="entry name" value="Acyl_CoA_acyltransferase"/>
</dbReference>
<accession>A0A251YM59</accession>
<dbReference type="SUPFAM" id="SSF55729">
    <property type="entry name" value="Acyl-CoA N-acyltransferases (Nat)"/>
    <property type="match status" value="1"/>
</dbReference>
<dbReference type="Gene3D" id="3.30.310.280">
    <property type="match status" value="1"/>
</dbReference>
<dbReference type="SMART" id="SM01006">
    <property type="entry name" value="AlcB"/>
    <property type="match status" value="1"/>
</dbReference>
<proteinExistence type="inferred from homology"/>
<evidence type="ECO:0000256" key="6">
    <source>
        <dbReference type="SAM" id="MobiDB-lite"/>
    </source>
</evidence>
<dbReference type="InterPro" id="IPR037455">
    <property type="entry name" value="LucA/IucC-like"/>
</dbReference>
<dbReference type="PANTHER" id="PTHR34384">
    <property type="entry name" value="L-2,3-DIAMINOPROPANOATE--CITRATE LIGASE"/>
    <property type="match status" value="1"/>
</dbReference>
<dbReference type="PANTHER" id="PTHR34384:SF6">
    <property type="entry name" value="STAPHYLOFERRIN B SYNTHASE"/>
    <property type="match status" value="1"/>
</dbReference>
<dbReference type="Pfam" id="PF04183">
    <property type="entry name" value="IucA_IucC"/>
    <property type="match status" value="1"/>
</dbReference>
<evidence type="ECO:0000256" key="5">
    <source>
        <dbReference type="ARBA" id="ARBA00031122"/>
    </source>
</evidence>
<dbReference type="InterPro" id="IPR019432">
    <property type="entry name" value="Acyltransferase_MbtK/IucB-like"/>
</dbReference>
<dbReference type="Gene3D" id="3.40.630.30">
    <property type="match status" value="1"/>
</dbReference>
<protein>
    <recommendedName>
        <fullName evidence="4">Lysine N-acyltransferase MbtK</fullName>
    </recommendedName>
    <alternativeName>
        <fullName evidence="5">Mycobactin synthase protein K</fullName>
    </alternativeName>
</protein>
<comment type="function">
    <text evidence="1">Acyltransferase required for the direct transfer of medium- to long-chain fatty acyl moieties from a carrier protein (MbtL) on to the epsilon-amino group of lysine residue in the mycobactin core.</text>
</comment>
<dbReference type="GO" id="GO:0016746">
    <property type="term" value="F:acyltransferase activity"/>
    <property type="evidence" value="ECO:0007669"/>
    <property type="project" value="InterPro"/>
</dbReference>
<evidence type="ECO:0000259" key="7">
    <source>
        <dbReference type="SMART" id="SM01006"/>
    </source>
</evidence>
<gene>
    <name evidence="8" type="primary">iucC</name>
    <name evidence="8" type="ORF">BFL37_07335</name>
</gene>
<dbReference type="RefSeq" id="WP_086514488.1">
    <property type="nucleotide sequence ID" value="NZ_MDJZ01000012.1"/>
</dbReference>